<dbReference type="FunFam" id="3.90.190.10:FF:000009">
    <property type="entry name" value="Receptor-type tyrosine-protein phosphatase beta"/>
    <property type="match status" value="1"/>
</dbReference>
<dbReference type="GO" id="GO:0004725">
    <property type="term" value="F:protein tyrosine phosphatase activity"/>
    <property type="evidence" value="ECO:0007669"/>
    <property type="project" value="UniProtKB-EC"/>
</dbReference>
<keyword evidence="9" id="KW-0325">Glycoprotein</keyword>
<feature type="domain" description="Tyrosine-protein phosphatase" evidence="14">
    <location>
        <begin position="904"/>
        <end position="1167"/>
    </location>
</feature>
<reference evidence="17 18" key="1">
    <citation type="submission" date="2024-11" db="EMBL/GenBank/DDBJ databases">
        <title>Chromosome-level genome assembly of the freshwater bivalve Anodonta woodiana.</title>
        <authorList>
            <person name="Chen X."/>
        </authorList>
    </citation>
    <scope>NUCLEOTIDE SEQUENCE [LARGE SCALE GENOMIC DNA]</scope>
    <source>
        <strain evidence="17">MN2024</strain>
        <tissue evidence="17">Gills</tissue>
    </source>
</reference>
<feature type="compositionally biased region" description="Low complexity" evidence="11">
    <location>
        <begin position="55"/>
        <end position="68"/>
    </location>
</feature>
<dbReference type="InterPro" id="IPR003961">
    <property type="entry name" value="FN3_dom"/>
</dbReference>
<keyword evidence="6" id="KW-0904">Protein phosphatase</keyword>
<dbReference type="Pfam" id="PF00041">
    <property type="entry name" value="fn3"/>
    <property type="match status" value="2"/>
</dbReference>
<dbReference type="SMART" id="SM00194">
    <property type="entry name" value="PTPc"/>
    <property type="match status" value="1"/>
</dbReference>
<protein>
    <recommendedName>
        <fullName evidence="2">protein-tyrosine-phosphatase</fullName>
        <ecNumber evidence="2">3.1.3.48</ecNumber>
    </recommendedName>
</protein>
<proteinExistence type="predicted"/>
<dbReference type="EMBL" id="JBJQND010000003">
    <property type="protein sequence ID" value="KAL3881881.1"/>
    <property type="molecule type" value="Genomic_DNA"/>
</dbReference>
<evidence type="ECO:0000256" key="9">
    <source>
        <dbReference type="ARBA" id="ARBA00023180"/>
    </source>
</evidence>
<evidence type="ECO:0000256" key="1">
    <source>
        <dbReference type="ARBA" id="ARBA00004479"/>
    </source>
</evidence>
<feature type="domain" description="Fibronectin type-III" evidence="16">
    <location>
        <begin position="585"/>
        <end position="694"/>
    </location>
</feature>
<evidence type="ECO:0000256" key="10">
    <source>
        <dbReference type="ARBA" id="ARBA00051722"/>
    </source>
</evidence>
<dbReference type="InterPro" id="IPR050713">
    <property type="entry name" value="RTP_Phos/Ushers"/>
</dbReference>
<keyword evidence="8 12" id="KW-0472">Membrane</keyword>
<dbReference type="GO" id="GO:0016020">
    <property type="term" value="C:membrane"/>
    <property type="evidence" value="ECO:0007669"/>
    <property type="project" value="UniProtKB-SubCell"/>
</dbReference>
<dbReference type="AlphaFoldDB" id="A0ABD3X884"/>
<evidence type="ECO:0000256" key="6">
    <source>
        <dbReference type="ARBA" id="ARBA00022912"/>
    </source>
</evidence>
<evidence type="ECO:0000313" key="17">
    <source>
        <dbReference type="EMBL" id="KAL3881881.1"/>
    </source>
</evidence>
<dbReference type="InterPro" id="IPR000242">
    <property type="entry name" value="PTP_cat"/>
</dbReference>
<dbReference type="SUPFAM" id="SSF49265">
    <property type="entry name" value="Fibronectin type III"/>
    <property type="match status" value="4"/>
</dbReference>
<dbReference type="InterPro" id="IPR016130">
    <property type="entry name" value="Tyr_Pase_AS"/>
</dbReference>
<evidence type="ECO:0000256" key="13">
    <source>
        <dbReference type="SAM" id="SignalP"/>
    </source>
</evidence>
<feature type="compositionally biased region" description="Polar residues" evidence="11">
    <location>
        <begin position="30"/>
        <end position="54"/>
    </location>
</feature>
<dbReference type="Gene3D" id="3.90.190.10">
    <property type="entry name" value="Protein tyrosine phosphatase superfamily"/>
    <property type="match status" value="1"/>
</dbReference>
<evidence type="ECO:0000313" key="18">
    <source>
        <dbReference type="Proteomes" id="UP001634394"/>
    </source>
</evidence>
<evidence type="ECO:0000256" key="3">
    <source>
        <dbReference type="ARBA" id="ARBA00022692"/>
    </source>
</evidence>
<feature type="signal peptide" evidence="13">
    <location>
        <begin position="1"/>
        <end position="25"/>
    </location>
</feature>
<evidence type="ECO:0000256" key="8">
    <source>
        <dbReference type="ARBA" id="ARBA00023136"/>
    </source>
</evidence>
<evidence type="ECO:0000259" key="14">
    <source>
        <dbReference type="PROSITE" id="PS50055"/>
    </source>
</evidence>
<dbReference type="SMART" id="SM00060">
    <property type="entry name" value="FN3"/>
    <property type="match status" value="4"/>
</dbReference>
<dbReference type="PROSITE" id="PS00383">
    <property type="entry name" value="TYR_PHOSPHATASE_1"/>
    <property type="match status" value="1"/>
</dbReference>
<dbReference type="Pfam" id="PF00102">
    <property type="entry name" value="Y_phosphatase"/>
    <property type="match status" value="1"/>
</dbReference>
<dbReference type="InterPro" id="IPR036116">
    <property type="entry name" value="FN3_sf"/>
</dbReference>
<comment type="caution">
    <text evidence="17">The sequence shown here is derived from an EMBL/GenBank/DDBJ whole genome shotgun (WGS) entry which is preliminary data.</text>
</comment>
<dbReference type="InterPro" id="IPR029021">
    <property type="entry name" value="Prot-tyrosine_phosphatase-like"/>
</dbReference>
<feature type="chain" id="PRO_5044741244" description="protein-tyrosine-phosphatase" evidence="13">
    <location>
        <begin position="26"/>
        <end position="1203"/>
    </location>
</feature>
<feature type="domain" description="Fibronectin type-III" evidence="16">
    <location>
        <begin position="213"/>
        <end position="306"/>
    </location>
</feature>
<dbReference type="InterPro" id="IPR003595">
    <property type="entry name" value="Tyr_Pase_cat"/>
</dbReference>
<dbReference type="Gene3D" id="2.60.40.10">
    <property type="entry name" value="Immunoglobulins"/>
    <property type="match status" value="4"/>
</dbReference>
<feature type="transmembrane region" description="Helical" evidence="12">
    <location>
        <begin position="822"/>
        <end position="844"/>
    </location>
</feature>
<dbReference type="PROSITE" id="PS50853">
    <property type="entry name" value="FN3"/>
    <property type="match status" value="3"/>
</dbReference>
<gene>
    <name evidence="17" type="ORF">ACJMK2_028269</name>
</gene>
<dbReference type="Proteomes" id="UP001634394">
    <property type="component" value="Unassembled WGS sequence"/>
</dbReference>
<dbReference type="EC" id="3.1.3.48" evidence="2"/>
<evidence type="ECO:0000256" key="4">
    <source>
        <dbReference type="ARBA" id="ARBA00022729"/>
    </source>
</evidence>
<keyword evidence="7 12" id="KW-1133">Transmembrane helix</keyword>
<dbReference type="SUPFAM" id="SSF52799">
    <property type="entry name" value="(Phosphotyrosine protein) phosphatases II"/>
    <property type="match status" value="1"/>
</dbReference>
<feature type="region of interest" description="Disordered" evidence="11">
    <location>
        <begin position="30"/>
        <end position="68"/>
    </location>
</feature>
<evidence type="ECO:0000256" key="12">
    <source>
        <dbReference type="SAM" id="Phobius"/>
    </source>
</evidence>
<accession>A0ABD3X884</accession>
<keyword evidence="3 12" id="KW-0812">Transmembrane</keyword>
<keyword evidence="5" id="KW-0378">Hydrolase</keyword>
<dbReference type="PANTHER" id="PTHR46957">
    <property type="entry name" value="CYTOKINE RECEPTOR"/>
    <property type="match status" value="1"/>
</dbReference>
<dbReference type="CDD" id="cd00063">
    <property type="entry name" value="FN3"/>
    <property type="match status" value="2"/>
</dbReference>
<evidence type="ECO:0000259" key="16">
    <source>
        <dbReference type="PROSITE" id="PS50853"/>
    </source>
</evidence>
<dbReference type="InterPro" id="IPR000387">
    <property type="entry name" value="Tyr_Pase_dom"/>
</dbReference>
<name>A0ABD3X884_SINWO</name>
<evidence type="ECO:0000256" key="7">
    <source>
        <dbReference type="ARBA" id="ARBA00022989"/>
    </source>
</evidence>
<dbReference type="SMART" id="SM00404">
    <property type="entry name" value="PTPc_motif"/>
    <property type="match status" value="1"/>
</dbReference>
<sequence>MKMEWYMIHTSICLLLLVIIHQAATQSSVNTSASTGSTMPDTSSEGTTNSVLSSTTTATITTTPPVTTTQPPMIGGFCNETCANLSNTECMNHRCQCINGSINVNNKTCLKVSDLEPRDAFLVVDTTFIALNWSQYSEPVIDLITNGTLEIFVNVKELPMLNCSVNTSAAYANCTGLNLTHGAMYTLDFIIIQVQSNETVYNITFHDSVAPGQPGAINKTSDFSAPNISLNWEASLGLVDNYTVTVTEVNENKYVMNTTHGSNSTTIEVNGLRHGRNYTVVIVANRLGKTSDPRTDYFSTVIVAPEPPTNVSEMPGSIGNTSLNLTWTRPVDFNGPPMGYKVCVKKQIYSDEPWHDEYCITNDSKNVEWMEVSNLTAGAFYLFTVYSLNSKYNSTPANSSIIRTNESTPDVVTNVSIAPSDFTTAVKFTRPQRPFGKILAYNIKVRNLDNDSDCHFWWLVIPGFTGTVGKNWNNCYQYPPKNISVNEKEMFINLTELLPDRCYLLEIMAATSVGLGTSFKININTTEAVPGSVTNLTGDPINSSAIIVHWIAPVIRPGQTIYHVEVRDMIVGNIVQNLSANAPGAATDLKVIYYNESNYCNARRVNFTWNDPKLEDRNGKIVQYIIEITKGIVPTYIKNITDPDPYSNWSLTWWKDLDVLPDEDYYLQVQAITETRKEGMKANTSFKSIICKPPPYDTNVVLIMSPEIQISSVTVNLHLDFFRNNGQGSITEYGLVVSDSNMENIDVKDISDGTNRFPFKSRSSDLEKKVQNGANYTSYAVENLPEDQDIYLMMYACTTAGCTTSKYYGPFKTSKQDTSPNVAAILVPIIVVLLMISVVSFMLYRKGYHVRILTVLRKSRPPQESVNFNHISEMNENIVRKRPFKLSMLDEHLEEMNKDSKLGFAKEYEDIQRLSPKHSTEAALLGENKSKNRWVNILAFDHSRVKLQLLDEDDPTSDYINANFIPDLKRQRVYIATQGPLPGTIDDFWRMIWEHKVSIIVMLTKCKEGSRVKCEMYWPNELHEAKQYGDIVVKPISISNLDKFDINVFDVSMNEEMRRVMHFHFQEFPDFSADVDFLTFVNFVKTVRQHSPHKMQGPIVVHCSAGVGRTGTYITVDCLQQLIDSPDFDFNTEVDIFDYVLTMRDHRTLMVQVEQQYIMIHECLRILLEQRKQAEVEAEERLEENLYENQAFDSFESLMLEHS</sequence>
<keyword evidence="4 13" id="KW-0732">Signal</keyword>
<keyword evidence="18" id="KW-1185">Reference proteome</keyword>
<dbReference type="PROSITE" id="PS50056">
    <property type="entry name" value="TYR_PHOSPHATASE_2"/>
    <property type="match status" value="1"/>
</dbReference>
<comment type="subcellular location">
    <subcellularLocation>
        <location evidence="1">Membrane</location>
        <topology evidence="1">Single-pass type I membrane protein</topology>
    </subcellularLocation>
</comment>
<comment type="catalytic activity">
    <reaction evidence="10">
        <text>O-phospho-L-tyrosyl-[protein] + H2O = L-tyrosyl-[protein] + phosphate</text>
        <dbReference type="Rhea" id="RHEA:10684"/>
        <dbReference type="Rhea" id="RHEA-COMP:10136"/>
        <dbReference type="Rhea" id="RHEA-COMP:20101"/>
        <dbReference type="ChEBI" id="CHEBI:15377"/>
        <dbReference type="ChEBI" id="CHEBI:43474"/>
        <dbReference type="ChEBI" id="CHEBI:46858"/>
        <dbReference type="ChEBI" id="CHEBI:61978"/>
        <dbReference type="EC" id="3.1.3.48"/>
    </reaction>
</comment>
<organism evidence="17 18">
    <name type="scientific">Sinanodonta woodiana</name>
    <name type="common">Chinese pond mussel</name>
    <name type="synonym">Anodonta woodiana</name>
    <dbReference type="NCBI Taxonomy" id="1069815"/>
    <lineage>
        <taxon>Eukaryota</taxon>
        <taxon>Metazoa</taxon>
        <taxon>Spiralia</taxon>
        <taxon>Lophotrochozoa</taxon>
        <taxon>Mollusca</taxon>
        <taxon>Bivalvia</taxon>
        <taxon>Autobranchia</taxon>
        <taxon>Heteroconchia</taxon>
        <taxon>Palaeoheterodonta</taxon>
        <taxon>Unionida</taxon>
        <taxon>Unionoidea</taxon>
        <taxon>Unionidae</taxon>
        <taxon>Unioninae</taxon>
        <taxon>Sinanodonta</taxon>
    </lineage>
</organism>
<dbReference type="PANTHER" id="PTHR46957:SF3">
    <property type="entry name" value="CYTOKINE RECEPTOR"/>
    <property type="match status" value="1"/>
</dbReference>
<dbReference type="PRINTS" id="PR00700">
    <property type="entry name" value="PRTYPHPHTASE"/>
</dbReference>
<evidence type="ECO:0000256" key="2">
    <source>
        <dbReference type="ARBA" id="ARBA00013064"/>
    </source>
</evidence>
<evidence type="ECO:0000256" key="11">
    <source>
        <dbReference type="SAM" id="MobiDB-lite"/>
    </source>
</evidence>
<dbReference type="PROSITE" id="PS50055">
    <property type="entry name" value="TYR_PHOSPHATASE_PTP"/>
    <property type="match status" value="1"/>
</dbReference>
<feature type="domain" description="Fibronectin type-III" evidence="16">
    <location>
        <begin position="307"/>
        <end position="407"/>
    </location>
</feature>
<feature type="domain" description="Tyrosine specific protein phosphatases" evidence="15">
    <location>
        <begin position="1078"/>
        <end position="1158"/>
    </location>
</feature>
<dbReference type="InterPro" id="IPR013783">
    <property type="entry name" value="Ig-like_fold"/>
</dbReference>
<evidence type="ECO:0000259" key="15">
    <source>
        <dbReference type="PROSITE" id="PS50056"/>
    </source>
</evidence>
<evidence type="ECO:0000256" key="5">
    <source>
        <dbReference type="ARBA" id="ARBA00022801"/>
    </source>
</evidence>